<evidence type="ECO:0000313" key="4">
    <source>
        <dbReference type="Proteomes" id="UP000240883"/>
    </source>
</evidence>
<gene>
    <name evidence="3" type="ORF">BS50DRAFT_294397</name>
</gene>
<dbReference type="OrthoDB" id="2417614at2759"/>
<accession>A0A2T2NWB5</accession>
<sequence length="625" mass="71599">MTEETIQKIGLDTALAGGSIVFHLPQAPQPDQDLKWTTKTPMSLRPEPPCSKGIPDIPSSIPLSPATPIPTGYYVEGILSSSPISDKSTDGFWSIKQSMTGLPVWENGTPITPHSTTGLYKETTIELPESPLARRDKSGKVYTPKTESEKYIKSYNDIKVQEYQPRKLFKDLTSILNEEMTRGEVFKKAHSIRCNLDFDCEFSYEKGQVDTATTKEPKKAQGETLDRTSTRKSSKSKTQRNILGKTTLDEILPPSLHERIPSKAGKCIASLITQPNKRCNYRAKKSENINQHLAALNKSHDCQDYPSFLINIRTLISSILCGRHYNAAMRPTRYGVLEELVKKMNDFKSQENPPSSMDVDWATFLRWADMICQRSEEKKECTTQVSDVQTAMAQIVTHGGKKSPSLKTEELITGTTTCTNGSRVSWQKGWVFWQPKWSRSVSIHDALQKTAQKSLTKRDLEEGYIYMFWLKGSFGLAKIGYSKNVDQRLKQWTRQCGHQYQLQKSSSAGEPLRVGVPHARRLEKMIHTELKEFRMKMECKGCHRKHEEWFEVSEQDAMKAFVKWRDWIQELPYEESDGKWNLKTDFRDRLGETCRPLELSRKSLSPQTKNQKRRPSKRFLRRVVK</sequence>
<dbReference type="SMART" id="SM00974">
    <property type="entry name" value="T5orf172"/>
    <property type="match status" value="1"/>
</dbReference>
<dbReference type="InterPro" id="IPR018306">
    <property type="entry name" value="Phage_T5_Orf172_DNA-bd"/>
</dbReference>
<dbReference type="PANTHER" id="PTHR28094">
    <property type="entry name" value="MEIOTICALLY UP-REGULATED GENE 113 PROTEIN"/>
    <property type="match status" value="1"/>
</dbReference>
<feature type="compositionally biased region" description="Basic and acidic residues" evidence="1">
    <location>
        <begin position="211"/>
        <end position="229"/>
    </location>
</feature>
<dbReference type="Pfam" id="PF10544">
    <property type="entry name" value="T5orf172"/>
    <property type="match status" value="1"/>
</dbReference>
<dbReference type="EMBL" id="KZ678132">
    <property type="protein sequence ID" value="PSN69694.1"/>
    <property type="molecule type" value="Genomic_DNA"/>
</dbReference>
<protein>
    <submittedName>
        <fullName evidence="3">DUF1766-domain-containing protein</fullName>
    </submittedName>
</protein>
<keyword evidence="4" id="KW-1185">Reference proteome</keyword>
<feature type="region of interest" description="Disordered" evidence="1">
    <location>
        <begin position="211"/>
        <end position="240"/>
    </location>
</feature>
<feature type="domain" description="Bacteriophage T5 Orf172 DNA-binding" evidence="2">
    <location>
        <begin position="471"/>
        <end position="564"/>
    </location>
</feature>
<feature type="compositionally biased region" description="Basic residues" evidence="1">
    <location>
        <begin position="610"/>
        <end position="625"/>
    </location>
</feature>
<dbReference type="InterPro" id="IPR053006">
    <property type="entry name" value="Meiosis_regulatory"/>
</dbReference>
<evidence type="ECO:0000256" key="1">
    <source>
        <dbReference type="SAM" id="MobiDB-lite"/>
    </source>
</evidence>
<proteinExistence type="predicted"/>
<reference evidence="3 4" key="1">
    <citation type="journal article" date="2018" name="Front. Microbiol.">
        <title>Genome-Wide Analysis of Corynespora cassiicola Leaf Fall Disease Putative Effectors.</title>
        <authorList>
            <person name="Lopez D."/>
            <person name="Ribeiro S."/>
            <person name="Label P."/>
            <person name="Fumanal B."/>
            <person name="Venisse J.S."/>
            <person name="Kohler A."/>
            <person name="de Oliveira R.R."/>
            <person name="Labutti K."/>
            <person name="Lipzen A."/>
            <person name="Lail K."/>
            <person name="Bauer D."/>
            <person name="Ohm R.A."/>
            <person name="Barry K.W."/>
            <person name="Spatafora J."/>
            <person name="Grigoriev I.V."/>
            <person name="Martin F.M."/>
            <person name="Pujade-Renaud V."/>
        </authorList>
    </citation>
    <scope>NUCLEOTIDE SEQUENCE [LARGE SCALE GENOMIC DNA]</scope>
    <source>
        <strain evidence="3 4">Philippines</strain>
    </source>
</reference>
<feature type="region of interest" description="Disordered" evidence="1">
    <location>
        <begin position="601"/>
        <end position="625"/>
    </location>
</feature>
<dbReference type="PANTHER" id="PTHR28094:SF1">
    <property type="entry name" value="MEIOTICALLY UP-REGULATED GENE 113 PROTEIN"/>
    <property type="match status" value="1"/>
</dbReference>
<evidence type="ECO:0000259" key="2">
    <source>
        <dbReference type="SMART" id="SM00974"/>
    </source>
</evidence>
<evidence type="ECO:0000313" key="3">
    <source>
        <dbReference type="EMBL" id="PSN69694.1"/>
    </source>
</evidence>
<dbReference type="AlphaFoldDB" id="A0A2T2NWB5"/>
<dbReference type="Proteomes" id="UP000240883">
    <property type="component" value="Unassembled WGS sequence"/>
</dbReference>
<organism evidence="3 4">
    <name type="scientific">Corynespora cassiicola Philippines</name>
    <dbReference type="NCBI Taxonomy" id="1448308"/>
    <lineage>
        <taxon>Eukaryota</taxon>
        <taxon>Fungi</taxon>
        <taxon>Dikarya</taxon>
        <taxon>Ascomycota</taxon>
        <taxon>Pezizomycotina</taxon>
        <taxon>Dothideomycetes</taxon>
        <taxon>Pleosporomycetidae</taxon>
        <taxon>Pleosporales</taxon>
        <taxon>Corynesporascaceae</taxon>
        <taxon>Corynespora</taxon>
    </lineage>
</organism>
<dbReference type="STRING" id="1448308.A0A2T2NWB5"/>
<name>A0A2T2NWB5_CORCC</name>